<gene>
    <name evidence="6" type="ORF">GPLA_4020</name>
</gene>
<comment type="similarity">
    <text evidence="5">Belongs to the UPF0391 family.</text>
</comment>
<evidence type="ECO:0000313" key="6">
    <source>
        <dbReference type="EMBL" id="GAC34899.1"/>
    </source>
</evidence>
<keyword evidence="1 5" id="KW-1003">Cell membrane</keyword>
<sequence length="58" mass="6194">MLTWALTFFVIGVIAAVFGFGGVVGAAASIAKLIFILCLVLVVICCVIAFVQYRRSIQ</sequence>
<dbReference type="RefSeq" id="WP_007106663.1">
    <property type="nucleotide sequence ID" value="NZ_BAER01000118.1"/>
</dbReference>
<name>K6YQ88_9ALTE</name>
<dbReference type="HAMAP" id="MF_01361">
    <property type="entry name" value="UPF0391"/>
    <property type="match status" value="1"/>
</dbReference>
<proteinExistence type="inferred from homology"/>
<accession>K6YQ88</accession>
<dbReference type="EMBL" id="BAER01000118">
    <property type="protein sequence ID" value="GAC34899.1"/>
    <property type="molecule type" value="Genomic_DNA"/>
</dbReference>
<evidence type="ECO:0000256" key="4">
    <source>
        <dbReference type="ARBA" id="ARBA00023136"/>
    </source>
</evidence>
<evidence type="ECO:0000313" key="7">
    <source>
        <dbReference type="Proteomes" id="UP000006322"/>
    </source>
</evidence>
<keyword evidence="7" id="KW-1185">Reference proteome</keyword>
<evidence type="ECO:0000256" key="3">
    <source>
        <dbReference type="ARBA" id="ARBA00022989"/>
    </source>
</evidence>
<comment type="caution">
    <text evidence="5">Lacks conserved residue(s) required for the propagation of feature annotation.</text>
</comment>
<protein>
    <recommendedName>
        <fullName evidence="5">UPF0391 membrane protein GPLA_4020</fullName>
    </recommendedName>
</protein>
<dbReference type="Proteomes" id="UP000006322">
    <property type="component" value="Unassembled WGS sequence"/>
</dbReference>
<evidence type="ECO:0000256" key="2">
    <source>
        <dbReference type="ARBA" id="ARBA00022692"/>
    </source>
</evidence>
<keyword evidence="2 5" id="KW-0812">Transmembrane</keyword>
<reference evidence="7" key="1">
    <citation type="journal article" date="2014" name="Environ. Microbiol.">
        <title>Comparative genomics of the marine bacterial genus Glaciecola reveals the high degree of genomic diversity and genomic characteristic for cold adaptation.</title>
        <authorList>
            <person name="Qin Q.L."/>
            <person name="Xie B.B."/>
            <person name="Yu Y."/>
            <person name="Shu Y.L."/>
            <person name="Rong J.C."/>
            <person name="Zhang Y.J."/>
            <person name="Zhao D.L."/>
            <person name="Chen X.L."/>
            <person name="Zhang X.Y."/>
            <person name="Chen B."/>
            <person name="Zhou B.C."/>
            <person name="Zhang Y.Z."/>
        </authorList>
    </citation>
    <scope>NUCLEOTIDE SEQUENCE [LARGE SCALE GENOMIC DNA]</scope>
    <source>
        <strain evidence="7">LMG 21857</strain>
    </source>
</reference>
<dbReference type="InterPro" id="IPR009760">
    <property type="entry name" value="DUF1328"/>
</dbReference>
<feature type="transmembrane region" description="Helical" evidence="5">
    <location>
        <begin position="33"/>
        <end position="53"/>
    </location>
</feature>
<keyword evidence="3 5" id="KW-1133">Transmembrane helix</keyword>
<keyword evidence="4 5" id="KW-0472">Membrane</keyword>
<dbReference type="GO" id="GO:0005886">
    <property type="term" value="C:plasma membrane"/>
    <property type="evidence" value="ECO:0007669"/>
    <property type="project" value="UniProtKB-UniRule"/>
</dbReference>
<evidence type="ECO:0000256" key="5">
    <source>
        <dbReference type="HAMAP-Rule" id="MF_01361"/>
    </source>
</evidence>
<dbReference type="AlphaFoldDB" id="K6YQ88"/>
<evidence type="ECO:0000256" key="1">
    <source>
        <dbReference type="ARBA" id="ARBA00022475"/>
    </source>
</evidence>
<dbReference type="STRING" id="1129793.GPLA_4020"/>
<feature type="transmembrane region" description="Helical" evidence="5">
    <location>
        <begin position="6"/>
        <end position="26"/>
    </location>
</feature>
<dbReference type="PIRSF" id="PIRSF036466">
    <property type="entry name" value="UCP036466"/>
    <property type="match status" value="1"/>
</dbReference>
<organism evidence="6 7">
    <name type="scientific">Paraglaciecola polaris LMG 21857</name>
    <dbReference type="NCBI Taxonomy" id="1129793"/>
    <lineage>
        <taxon>Bacteria</taxon>
        <taxon>Pseudomonadati</taxon>
        <taxon>Pseudomonadota</taxon>
        <taxon>Gammaproteobacteria</taxon>
        <taxon>Alteromonadales</taxon>
        <taxon>Alteromonadaceae</taxon>
        <taxon>Paraglaciecola</taxon>
    </lineage>
</organism>
<comment type="caution">
    <text evidence="6">The sequence shown here is derived from an EMBL/GenBank/DDBJ whole genome shotgun (WGS) entry which is preliminary data.</text>
</comment>
<dbReference type="Pfam" id="PF07043">
    <property type="entry name" value="DUF1328"/>
    <property type="match status" value="1"/>
</dbReference>